<feature type="transmembrane region" description="Helical" evidence="1">
    <location>
        <begin position="51"/>
        <end position="72"/>
    </location>
</feature>
<feature type="transmembrane region" description="Helical" evidence="1">
    <location>
        <begin position="92"/>
        <end position="111"/>
    </location>
</feature>
<evidence type="ECO:0000313" key="4">
    <source>
        <dbReference type="Proteomes" id="UP000070155"/>
    </source>
</evidence>
<keyword evidence="4" id="KW-1185">Reference proteome</keyword>
<feature type="domain" description="CAAX prenyl protease 2/Lysostaphin resistance protein A-like" evidence="2">
    <location>
        <begin position="96"/>
        <end position="189"/>
    </location>
</feature>
<feature type="transmembrane region" description="Helical" evidence="1">
    <location>
        <begin position="155"/>
        <end position="186"/>
    </location>
</feature>
<dbReference type="PANTHER" id="PTHR36435">
    <property type="entry name" value="SLR1288 PROTEIN"/>
    <property type="match status" value="1"/>
</dbReference>
<dbReference type="GO" id="GO:0004175">
    <property type="term" value="F:endopeptidase activity"/>
    <property type="evidence" value="ECO:0007669"/>
    <property type="project" value="UniProtKB-ARBA"/>
</dbReference>
<dbReference type="GO" id="GO:0080120">
    <property type="term" value="P:CAAX-box protein maturation"/>
    <property type="evidence" value="ECO:0007669"/>
    <property type="project" value="UniProtKB-ARBA"/>
</dbReference>
<dbReference type="PANTHER" id="PTHR36435:SF1">
    <property type="entry name" value="CAAX AMINO TERMINAL PROTEASE FAMILY PROTEIN"/>
    <property type="match status" value="1"/>
</dbReference>
<proteinExistence type="predicted"/>
<gene>
    <name evidence="3" type="ORF">AKJ36_01095</name>
</gene>
<dbReference type="Proteomes" id="UP000070155">
    <property type="component" value="Unassembled WGS sequence"/>
</dbReference>
<name>A0A133UM39_9EURY</name>
<sequence>MLWINLLRITVPGIVLGAWLGKLLSEKPQYLNLINPSYWLESAKRSSKDKFLRIFFLSILFGGLVFLVEWGVGNILTDLFGPLLSEENIFTGIAQFSLILFFLSITIFPIIEEWVFRGILLEEITQMSQSKWIGLFSSALLFALFHLSNPGTYPIAVIFYFVGGLVIGGSYLVGGLTVAALSHIIYNLLPFLL</sequence>
<organism evidence="3 4">
    <name type="scientific">candidate division MSBL1 archaeon SCGC-AAA259I07</name>
    <dbReference type="NCBI Taxonomy" id="1698266"/>
    <lineage>
        <taxon>Archaea</taxon>
        <taxon>Methanobacteriati</taxon>
        <taxon>Methanobacteriota</taxon>
        <taxon>candidate division MSBL1</taxon>
    </lineage>
</organism>
<reference evidence="3 4" key="1">
    <citation type="journal article" date="2016" name="Sci. Rep.">
        <title>Metabolic traits of an uncultured archaeal lineage -MSBL1- from brine pools of the Red Sea.</title>
        <authorList>
            <person name="Mwirichia R."/>
            <person name="Alam I."/>
            <person name="Rashid M."/>
            <person name="Vinu M."/>
            <person name="Ba-Alawi W."/>
            <person name="Anthony Kamau A."/>
            <person name="Kamanda Ngugi D."/>
            <person name="Goker M."/>
            <person name="Klenk H.P."/>
            <person name="Bajic V."/>
            <person name="Stingl U."/>
        </authorList>
    </citation>
    <scope>NUCLEOTIDE SEQUENCE [LARGE SCALE GENOMIC DNA]</scope>
    <source>
        <strain evidence="3">SCGC-AAA259I07</strain>
    </source>
</reference>
<protein>
    <recommendedName>
        <fullName evidence="2">CAAX prenyl protease 2/Lysostaphin resistance protein A-like domain-containing protein</fullName>
    </recommendedName>
</protein>
<dbReference type="Pfam" id="PF02517">
    <property type="entry name" value="Rce1-like"/>
    <property type="match status" value="1"/>
</dbReference>
<keyword evidence="1" id="KW-0472">Membrane</keyword>
<dbReference type="InterPro" id="IPR003675">
    <property type="entry name" value="Rce1/LyrA-like_dom"/>
</dbReference>
<evidence type="ECO:0000259" key="2">
    <source>
        <dbReference type="Pfam" id="PF02517"/>
    </source>
</evidence>
<feature type="transmembrane region" description="Helical" evidence="1">
    <location>
        <begin position="132"/>
        <end position="149"/>
    </location>
</feature>
<dbReference type="EMBL" id="LHXQ01000009">
    <property type="protein sequence ID" value="KXA95274.1"/>
    <property type="molecule type" value="Genomic_DNA"/>
</dbReference>
<keyword evidence="1" id="KW-0812">Transmembrane</keyword>
<dbReference type="InterPro" id="IPR052710">
    <property type="entry name" value="CAAX_protease"/>
</dbReference>
<comment type="caution">
    <text evidence="3">The sequence shown here is derived from an EMBL/GenBank/DDBJ whole genome shotgun (WGS) entry which is preliminary data.</text>
</comment>
<dbReference type="AlphaFoldDB" id="A0A133UM39"/>
<evidence type="ECO:0000313" key="3">
    <source>
        <dbReference type="EMBL" id="KXA95274.1"/>
    </source>
</evidence>
<keyword evidence="1" id="KW-1133">Transmembrane helix</keyword>
<accession>A0A133UM39</accession>
<evidence type="ECO:0000256" key="1">
    <source>
        <dbReference type="SAM" id="Phobius"/>
    </source>
</evidence>